<dbReference type="EMBL" id="LR798384">
    <property type="protein sequence ID" value="CAB5228432.1"/>
    <property type="molecule type" value="Genomic_DNA"/>
</dbReference>
<organism evidence="1">
    <name type="scientific">uncultured Caudovirales phage</name>
    <dbReference type="NCBI Taxonomy" id="2100421"/>
    <lineage>
        <taxon>Viruses</taxon>
        <taxon>Duplodnaviria</taxon>
        <taxon>Heunggongvirae</taxon>
        <taxon>Uroviricota</taxon>
        <taxon>Caudoviricetes</taxon>
        <taxon>Peduoviridae</taxon>
        <taxon>Maltschvirus</taxon>
        <taxon>Maltschvirus maltsch</taxon>
    </lineage>
</organism>
<evidence type="ECO:0000313" key="3">
    <source>
        <dbReference type="EMBL" id="CAB4214002.1"/>
    </source>
</evidence>
<accession>A0A6J5PN65</accession>
<sequence length="67" mass="7422">MNPITFKGYGVRGGEVVVIAERITHFYPIDYNGNHGTCIVLDTDKEVNVSNWPSEVRMAIEQAGSPK</sequence>
<dbReference type="EMBL" id="LR797032">
    <property type="protein sequence ID" value="CAB4182409.1"/>
    <property type="molecule type" value="Genomic_DNA"/>
</dbReference>
<evidence type="ECO:0000313" key="2">
    <source>
        <dbReference type="EMBL" id="CAB4182409.1"/>
    </source>
</evidence>
<dbReference type="EMBL" id="LR796867">
    <property type="protein sequence ID" value="CAB4171396.1"/>
    <property type="molecule type" value="Genomic_DNA"/>
</dbReference>
<dbReference type="EMBL" id="LR797401">
    <property type="protein sequence ID" value="CAB4214002.1"/>
    <property type="molecule type" value="Genomic_DNA"/>
</dbReference>
<protein>
    <submittedName>
        <fullName evidence="1">Uncharacterized protein</fullName>
    </submittedName>
</protein>
<name>A0A6J5PN65_9CAUD</name>
<proteinExistence type="predicted"/>
<evidence type="ECO:0000313" key="1">
    <source>
        <dbReference type="EMBL" id="CAB4171396.1"/>
    </source>
</evidence>
<reference evidence="1" key="1">
    <citation type="submission" date="2020-05" db="EMBL/GenBank/DDBJ databases">
        <authorList>
            <person name="Chiriac C."/>
            <person name="Salcher M."/>
            <person name="Ghai R."/>
            <person name="Kavagutti S V."/>
        </authorList>
    </citation>
    <scope>NUCLEOTIDE SEQUENCE</scope>
</reference>
<gene>
    <name evidence="2" type="ORF">UFOVP1095_19</name>
    <name evidence="3" type="ORF">UFOVP1452_19</name>
    <name evidence="4" type="ORF">UFOVP1540_48</name>
    <name evidence="1" type="ORF">UFOVP918_19</name>
</gene>
<evidence type="ECO:0000313" key="4">
    <source>
        <dbReference type="EMBL" id="CAB5228432.1"/>
    </source>
</evidence>